<name>A0ABP8WSR4_9PSEU</name>
<evidence type="ECO:0000313" key="4">
    <source>
        <dbReference type="Proteomes" id="UP001500325"/>
    </source>
</evidence>
<keyword evidence="4" id="KW-1185">Reference proteome</keyword>
<dbReference type="InterPro" id="IPR021401">
    <property type="entry name" value="DUF3040"/>
</dbReference>
<gene>
    <name evidence="3" type="ORF">GCM10023215_33410</name>
</gene>
<feature type="transmembrane region" description="Helical" evidence="2">
    <location>
        <begin position="104"/>
        <end position="123"/>
    </location>
</feature>
<dbReference type="Proteomes" id="UP001500325">
    <property type="component" value="Unassembled WGS sequence"/>
</dbReference>
<dbReference type="EMBL" id="BAABIC010000010">
    <property type="protein sequence ID" value="GAA4693449.1"/>
    <property type="molecule type" value="Genomic_DNA"/>
</dbReference>
<feature type="compositionally biased region" description="Basic and acidic residues" evidence="1">
    <location>
        <begin position="75"/>
        <end position="85"/>
    </location>
</feature>
<feature type="transmembrane region" description="Helical" evidence="2">
    <location>
        <begin position="129"/>
        <end position="147"/>
    </location>
</feature>
<protein>
    <recommendedName>
        <fullName evidence="5">DUF3040 family protein</fullName>
    </recommendedName>
</protein>
<feature type="compositionally biased region" description="Pro residues" evidence="1">
    <location>
        <begin position="39"/>
        <end position="55"/>
    </location>
</feature>
<accession>A0ABP8WSR4</accession>
<evidence type="ECO:0000313" key="3">
    <source>
        <dbReference type="EMBL" id="GAA4693449.1"/>
    </source>
</evidence>
<proteinExistence type="predicted"/>
<keyword evidence="2" id="KW-0812">Transmembrane</keyword>
<dbReference type="Pfam" id="PF11239">
    <property type="entry name" value="DUF3040"/>
    <property type="match status" value="1"/>
</dbReference>
<dbReference type="RefSeq" id="WP_345381458.1">
    <property type="nucleotide sequence ID" value="NZ_BAABIC010000010.1"/>
</dbReference>
<keyword evidence="2" id="KW-1133">Transmembrane helix</keyword>
<reference evidence="4" key="1">
    <citation type="journal article" date="2019" name="Int. J. Syst. Evol. Microbiol.">
        <title>The Global Catalogue of Microorganisms (GCM) 10K type strain sequencing project: providing services to taxonomists for standard genome sequencing and annotation.</title>
        <authorList>
            <consortium name="The Broad Institute Genomics Platform"/>
            <consortium name="The Broad Institute Genome Sequencing Center for Infectious Disease"/>
            <person name="Wu L."/>
            <person name="Ma J."/>
        </authorList>
    </citation>
    <scope>NUCLEOTIDE SEQUENCE [LARGE SCALE GENOMIC DNA]</scope>
    <source>
        <strain evidence="4">JCM 18055</strain>
    </source>
</reference>
<feature type="compositionally biased region" description="Low complexity" evidence="1">
    <location>
        <begin position="56"/>
        <end position="74"/>
    </location>
</feature>
<keyword evidence="2" id="KW-0472">Membrane</keyword>
<feature type="region of interest" description="Disordered" evidence="1">
    <location>
        <begin position="15"/>
        <end position="100"/>
    </location>
</feature>
<evidence type="ECO:0000256" key="1">
    <source>
        <dbReference type="SAM" id="MobiDB-lite"/>
    </source>
</evidence>
<evidence type="ECO:0008006" key="5">
    <source>
        <dbReference type="Google" id="ProtNLM"/>
    </source>
</evidence>
<comment type="caution">
    <text evidence="3">The sequence shown here is derived from an EMBL/GenBank/DDBJ whole genome shotgun (WGS) entry which is preliminary data.</text>
</comment>
<evidence type="ECO:0000256" key="2">
    <source>
        <dbReference type="SAM" id="Phobius"/>
    </source>
</evidence>
<organism evidence="3 4">
    <name type="scientific">Pseudonocardia yuanmonensis</name>
    <dbReference type="NCBI Taxonomy" id="1095914"/>
    <lineage>
        <taxon>Bacteria</taxon>
        <taxon>Bacillati</taxon>
        <taxon>Actinomycetota</taxon>
        <taxon>Actinomycetes</taxon>
        <taxon>Pseudonocardiales</taxon>
        <taxon>Pseudonocardiaceae</taxon>
        <taxon>Pseudonocardia</taxon>
    </lineage>
</organism>
<sequence>MVLSSKERAALAAIGRVLEREDPRLARQLTADPREVPGPVEPSPGRPTPAAPVPDPLLAAGAPAPAAGDALGDPAGDRTDRRDGDGGTGEEDDDADLSAPGPEITGILVLTVLAVLGLVVGLLAGRPGYALIGAAMGTVGGLWWRCLRRRPGHGGPCGRACGG</sequence>